<dbReference type="RefSeq" id="WP_013863526.1">
    <property type="nucleotide sequence ID" value="NC_015635.1"/>
</dbReference>
<keyword evidence="1" id="KW-0812">Transmembrane</keyword>
<feature type="transmembrane region" description="Helical" evidence="1">
    <location>
        <begin position="116"/>
        <end position="139"/>
    </location>
</feature>
<keyword evidence="3" id="KW-1185">Reference proteome</keyword>
<dbReference type="AlphaFoldDB" id="F5XH25"/>
<feature type="transmembrane region" description="Helical" evidence="1">
    <location>
        <begin position="12"/>
        <end position="33"/>
    </location>
</feature>
<proteinExistence type="predicted"/>
<dbReference type="eggNOG" id="COG1238">
    <property type="taxonomic scope" value="Bacteria"/>
</dbReference>
<dbReference type="KEGG" id="mph:MLP_26430"/>
<name>F5XH25_MICPN</name>
<dbReference type="EMBL" id="AP012204">
    <property type="protein sequence ID" value="BAK35657.1"/>
    <property type="molecule type" value="Genomic_DNA"/>
</dbReference>
<evidence type="ECO:0000313" key="3">
    <source>
        <dbReference type="Proteomes" id="UP000007947"/>
    </source>
</evidence>
<feature type="transmembrane region" description="Helical" evidence="1">
    <location>
        <begin position="45"/>
        <end position="64"/>
    </location>
</feature>
<organism evidence="2 3">
    <name type="scientific">Microlunatus phosphovorus (strain ATCC 700054 / DSM 10555 / JCM 9379 / NBRC 101784 / NCIMB 13414 / VKM Ac-1990 / NM-1)</name>
    <dbReference type="NCBI Taxonomy" id="1032480"/>
    <lineage>
        <taxon>Bacteria</taxon>
        <taxon>Bacillati</taxon>
        <taxon>Actinomycetota</taxon>
        <taxon>Actinomycetes</taxon>
        <taxon>Propionibacteriales</taxon>
        <taxon>Propionibacteriaceae</taxon>
        <taxon>Microlunatus</taxon>
    </lineage>
</organism>
<reference evidence="2 3" key="1">
    <citation type="submission" date="2011-05" db="EMBL/GenBank/DDBJ databases">
        <title>Whole genome sequence of Microlunatus phosphovorus NM-1.</title>
        <authorList>
            <person name="Hosoyama A."/>
            <person name="Sasaki K."/>
            <person name="Harada T."/>
            <person name="Igarashi R."/>
            <person name="Kawakoshi A."/>
            <person name="Sasagawa M."/>
            <person name="Fukada J."/>
            <person name="Nakamura S."/>
            <person name="Katano Y."/>
            <person name="Hanada S."/>
            <person name="Kamagata Y."/>
            <person name="Nakamura N."/>
            <person name="Yamazaki S."/>
            <person name="Fujita N."/>
        </authorList>
    </citation>
    <scope>NUCLEOTIDE SEQUENCE [LARGE SCALE GENOMIC DNA]</scope>
    <source>
        <strain evidence="3">ATCC 700054 / DSM 10555 / JCM 9379 / NBRC 101784 / NCIMB 13414 / VKM Ac-1990 / NM-1</strain>
    </source>
</reference>
<dbReference type="HOGENOM" id="CLU_132474_1_0_11"/>
<feature type="transmembrane region" description="Helical" evidence="1">
    <location>
        <begin position="159"/>
        <end position="176"/>
    </location>
</feature>
<accession>F5XH25</accession>
<sequence length="177" mass="19426">MNWRLVTEFFASLGYGVLSSIVPVFNSEVYLLATQALGVTAEVTAAIGAAVGQTIGKVVLLFVLRHGTKLPFLQRQLERSRERAARKAHGKHPGRIRLAYQRWSNRLLELIGHSRWGPLIVFLSSATGLPPLLAVQFIVPATKMPTWVYTVTVLVGRSVLFLAIAFGASAIVAHLWP</sequence>
<dbReference type="STRING" id="1032480.MLP_26430"/>
<dbReference type="Proteomes" id="UP000007947">
    <property type="component" value="Chromosome"/>
</dbReference>
<evidence type="ECO:0000256" key="1">
    <source>
        <dbReference type="SAM" id="Phobius"/>
    </source>
</evidence>
<dbReference type="OrthoDB" id="3747943at2"/>
<evidence type="ECO:0000313" key="2">
    <source>
        <dbReference type="EMBL" id="BAK35657.1"/>
    </source>
</evidence>
<protein>
    <submittedName>
        <fullName evidence="2">Uncharacterized protein</fullName>
    </submittedName>
</protein>
<keyword evidence="1" id="KW-1133">Transmembrane helix</keyword>
<gene>
    <name evidence="2" type="ordered locus">MLP_26430</name>
</gene>
<keyword evidence="1" id="KW-0472">Membrane</keyword>